<dbReference type="PROSITE" id="PS51077">
    <property type="entry name" value="HTH_ICLR"/>
    <property type="match status" value="1"/>
</dbReference>
<dbReference type="InterPro" id="IPR050707">
    <property type="entry name" value="HTH_MetabolicPath_Reg"/>
</dbReference>
<dbReference type="InterPro" id="IPR036388">
    <property type="entry name" value="WH-like_DNA-bd_sf"/>
</dbReference>
<dbReference type="InterPro" id="IPR005471">
    <property type="entry name" value="Tscrpt_reg_IclR_N"/>
</dbReference>
<gene>
    <name evidence="4" type="ORF">E3N84_05535</name>
</gene>
<dbReference type="RefSeq" id="WP_104095428.1">
    <property type="nucleotide sequence ID" value="NZ_JACHBP010000001.1"/>
</dbReference>
<keyword evidence="5" id="KW-1185">Reference proteome</keyword>
<reference evidence="4 5" key="1">
    <citation type="submission" date="2019-03" db="EMBL/GenBank/DDBJ databases">
        <title>Genomics of glacier-inhabiting Cryobacterium strains.</title>
        <authorList>
            <person name="Liu Q."/>
            <person name="Xin Y.-H."/>
        </authorList>
    </citation>
    <scope>NUCLEOTIDE SEQUENCE [LARGE SCALE GENOMIC DNA]</scope>
    <source>
        <strain evidence="4 5">CGMCC 1.10440</strain>
    </source>
</reference>
<dbReference type="Gene3D" id="1.10.10.10">
    <property type="entry name" value="Winged helix-like DNA-binding domain superfamily/Winged helix DNA-binding domain"/>
    <property type="match status" value="1"/>
</dbReference>
<dbReference type="EMBL" id="SOFI01000003">
    <property type="protein sequence ID" value="TFB79555.1"/>
    <property type="molecule type" value="Genomic_DNA"/>
</dbReference>
<dbReference type="SUPFAM" id="SSF55781">
    <property type="entry name" value="GAF domain-like"/>
    <property type="match status" value="1"/>
</dbReference>
<evidence type="ECO:0000256" key="3">
    <source>
        <dbReference type="ARBA" id="ARBA00023163"/>
    </source>
</evidence>
<sequence length="261" mass="28358">MTMSIPKRVTLQTAERALGFLEALANAGEPLRVKDVSAQLGVNLTTAYHLLNTLQSRDYVSRNGDGTLSLGPQVLTLYYAFQNQFPMAKELYSRVERLSNQTNETAYLGRLVTNGVLVEIQIESPQPLRVSGLGIGFVGKEHIRASGKAVLAFMDADHRDALFDLVFRSDPANDNPRFRAQLMRELEAIRGQGWAMDQEEYQAGVTCVAAPYFSADGSVQGAVGISAPSARLISSEDVFKSAVIDAAAEITRGSRGTDASR</sequence>
<dbReference type="OrthoDB" id="4068713at2"/>
<dbReference type="Gene3D" id="3.30.450.40">
    <property type="match status" value="1"/>
</dbReference>
<evidence type="ECO:0000256" key="1">
    <source>
        <dbReference type="ARBA" id="ARBA00023015"/>
    </source>
</evidence>
<evidence type="ECO:0000256" key="2">
    <source>
        <dbReference type="ARBA" id="ARBA00023125"/>
    </source>
</evidence>
<organism evidence="4 5">
    <name type="scientific">Terrimesophilobacter mesophilus</name>
    <dbReference type="NCBI Taxonomy" id="433647"/>
    <lineage>
        <taxon>Bacteria</taxon>
        <taxon>Bacillati</taxon>
        <taxon>Actinomycetota</taxon>
        <taxon>Actinomycetes</taxon>
        <taxon>Micrococcales</taxon>
        <taxon>Microbacteriaceae</taxon>
        <taxon>Terrimesophilobacter</taxon>
    </lineage>
</organism>
<dbReference type="Pfam" id="PF09339">
    <property type="entry name" value="HTH_IclR"/>
    <property type="match status" value="1"/>
</dbReference>
<keyword evidence="2" id="KW-0238">DNA-binding</keyword>
<protein>
    <submittedName>
        <fullName evidence="4">IclR family transcriptional regulator</fullName>
    </submittedName>
</protein>
<dbReference type="Pfam" id="PF01614">
    <property type="entry name" value="IclR_C"/>
    <property type="match status" value="1"/>
</dbReference>
<dbReference type="SMART" id="SM00346">
    <property type="entry name" value="HTH_ICLR"/>
    <property type="match status" value="1"/>
</dbReference>
<dbReference type="GO" id="GO:0003677">
    <property type="term" value="F:DNA binding"/>
    <property type="evidence" value="ECO:0007669"/>
    <property type="project" value="UniProtKB-KW"/>
</dbReference>
<proteinExistence type="predicted"/>
<dbReference type="InterPro" id="IPR029016">
    <property type="entry name" value="GAF-like_dom_sf"/>
</dbReference>
<dbReference type="PANTHER" id="PTHR30136">
    <property type="entry name" value="HELIX-TURN-HELIX TRANSCRIPTIONAL REGULATOR, ICLR FAMILY"/>
    <property type="match status" value="1"/>
</dbReference>
<evidence type="ECO:0000313" key="4">
    <source>
        <dbReference type="EMBL" id="TFB79555.1"/>
    </source>
</evidence>
<dbReference type="PROSITE" id="PS51078">
    <property type="entry name" value="ICLR_ED"/>
    <property type="match status" value="1"/>
</dbReference>
<dbReference type="SUPFAM" id="SSF46785">
    <property type="entry name" value="Winged helix' DNA-binding domain"/>
    <property type="match status" value="1"/>
</dbReference>
<dbReference type="InterPro" id="IPR014757">
    <property type="entry name" value="Tscrpt_reg_IclR_C"/>
</dbReference>
<accession>A0A4R8VAI8</accession>
<dbReference type="GO" id="GO:0003700">
    <property type="term" value="F:DNA-binding transcription factor activity"/>
    <property type="evidence" value="ECO:0007669"/>
    <property type="project" value="TreeGrafter"/>
</dbReference>
<keyword evidence="1" id="KW-0805">Transcription regulation</keyword>
<evidence type="ECO:0000313" key="5">
    <source>
        <dbReference type="Proteomes" id="UP000298488"/>
    </source>
</evidence>
<keyword evidence="3" id="KW-0804">Transcription</keyword>
<name>A0A4R8VAI8_9MICO</name>
<dbReference type="GO" id="GO:0045892">
    <property type="term" value="P:negative regulation of DNA-templated transcription"/>
    <property type="evidence" value="ECO:0007669"/>
    <property type="project" value="TreeGrafter"/>
</dbReference>
<dbReference type="AlphaFoldDB" id="A0A4R8VAI8"/>
<comment type="caution">
    <text evidence="4">The sequence shown here is derived from an EMBL/GenBank/DDBJ whole genome shotgun (WGS) entry which is preliminary data.</text>
</comment>
<dbReference type="PANTHER" id="PTHR30136:SF24">
    <property type="entry name" value="HTH-TYPE TRANSCRIPTIONAL REPRESSOR ALLR"/>
    <property type="match status" value="1"/>
</dbReference>
<dbReference type="Proteomes" id="UP000298488">
    <property type="component" value="Unassembled WGS sequence"/>
</dbReference>
<dbReference type="InterPro" id="IPR036390">
    <property type="entry name" value="WH_DNA-bd_sf"/>
</dbReference>